<dbReference type="PROSITE" id="PS51154">
    <property type="entry name" value="MACRO"/>
    <property type="match status" value="1"/>
</dbReference>
<name>A0A511UZN6_9BACI</name>
<dbReference type="PANTHER" id="PTHR11106:SF27">
    <property type="entry name" value="MACRO DOMAIN-CONTAINING PROTEIN"/>
    <property type="match status" value="1"/>
</dbReference>
<protein>
    <submittedName>
        <fullName evidence="2">O-acetyl-ADP-ribose deacetylase</fullName>
    </submittedName>
</protein>
<organism evidence="2 3">
    <name type="scientific">Cerasibacillus quisquiliarum</name>
    <dbReference type="NCBI Taxonomy" id="227865"/>
    <lineage>
        <taxon>Bacteria</taxon>
        <taxon>Bacillati</taxon>
        <taxon>Bacillota</taxon>
        <taxon>Bacilli</taxon>
        <taxon>Bacillales</taxon>
        <taxon>Bacillaceae</taxon>
        <taxon>Cerasibacillus</taxon>
    </lineage>
</organism>
<dbReference type="RefSeq" id="WP_146938480.1">
    <property type="nucleotide sequence ID" value="NZ_BJXW01000029.1"/>
</dbReference>
<dbReference type="SUPFAM" id="SSF52949">
    <property type="entry name" value="Macro domain-like"/>
    <property type="match status" value="1"/>
</dbReference>
<proteinExistence type="predicted"/>
<accession>A0A511UZN6</accession>
<evidence type="ECO:0000313" key="2">
    <source>
        <dbReference type="EMBL" id="GEN32114.1"/>
    </source>
</evidence>
<dbReference type="SMART" id="SM00506">
    <property type="entry name" value="A1pp"/>
    <property type="match status" value="1"/>
</dbReference>
<comment type="caution">
    <text evidence="2">The sequence shown here is derived from an EMBL/GenBank/DDBJ whole genome shotgun (WGS) entry which is preliminary data.</text>
</comment>
<dbReference type="Pfam" id="PF01661">
    <property type="entry name" value="Macro"/>
    <property type="match status" value="1"/>
</dbReference>
<dbReference type="Proteomes" id="UP000321491">
    <property type="component" value="Unassembled WGS sequence"/>
</dbReference>
<dbReference type="InterPro" id="IPR043472">
    <property type="entry name" value="Macro_dom-like"/>
</dbReference>
<dbReference type="Gene3D" id="3.40.220.10">
    <property type="entry name" value="Leucine Aminopeptidase, subunit E, domain 1"/>
    <property type="match status" value="1"/>
</dbReference>
<dbReference type="CDD" id="cd02908">
    <property type="entry name" value="Macro_OAADPr_deacetylase"/>
    <property type="match status" value="1"/>
</dbReference>
<evidence type="ECO:0000313" key="3">
    <source>
        <dbReference type="Proteomes" id="UP000321491"/>
    </source>
</evidence>
<gene>
    <name evidence="2" type="ORF">CQU01_23520</name>
</gene>
<dbReference type="NCBIfam" id="NF001664">
    <property type="entry name" value="PRK00431.1-6"/>
    <property type="match status" value="1"/>
</dbReference>
<dbReference type="InterPro" id="IPR002589">
    <property type="entry name" value="Macro_dom"/>
</dbReference>
<dbReference type="PANTHER" id="PTHR11106">
    <property type="entry name" value="GANGLIOSIDE INDUCED DIFFERENTIATION ASSOCIATED PROTEIN 2-RELATED"/>
    <property type="match status" value="1"/>
</dbReference>
<evidence type="ECO:0000259" key="1">
    <source>
        <dbReference type="PROSITE" id="PS51154"/>
    </source>
</evidence>
<feature type="domain" description="Macro" evidence="1">
    <location>
        <begin position="1"/>
        <end position="182"/>
    </location>
</feature>
<sequence length="183" mass="20035">MHVEINGNELILMTGDLTKQQADAIVNAANGTLMGGGGVDGAIHRAAGPKLLNECQQIRKHQLKGEYLPTGEVVITKGYDLPAKYVIHTVGPIWSQSKSNQDELLAKCYRNSLQLALDKELTSIAFPSISTGAYRFPIELAATIAIRTIIDFLKSHPFGQVVMTLFSEEDYAVYVQAYRNIIG</sequence>
<dbReference type="EMBL" id="BJXW01000029">
    <property type="protein sequence ID" value="GEN32114.1"/>
    <property type="molecule type" value="Genomic_DNA"/>
</dbReference>
<keyword evidence="3" id="KW-1185">Reference proteome</keyword>
<dbReference type="AlphaFoldDB" id="A0A511UZN6"/>
<reference evidence="2 3" key="1">
    <citation type="submission" date="2019-07" db="EMBL/GenBank/DDBJ databases">
        <title>Whole genome shotgun sequence of Cerasibacillus quisquiliarum NBRC 102429.</title>
        <authorList>
            <person name="Hosoyama A."/>
            <person name="Uohara A."/>
            <person name="Ohji S."/>
            <person name="Ichikawa N."/>
        </authorList>
    </citation>
    <scope>NUCLEOTIDE SEQUENCE [LARGE SCALE GENOMIC DNA]</scope>
    <source>
        <strain evidence="2 3">NBRC 102429</strain>
    </source>
</reference>
<dbReference type="OrthoDB" id="6194521at2"/>